<evidence type="ECO:0000313" key="2">
    <source>
        <dbReference type="Proteomes" id="UP000316331"/>
    </source>
</evidence>
<keyword evidence="2" id="KW-1185">Reference proteome</keyword>
<proteinExistence type="predicted"/>
<dbReference type="Proteomes" id="UP000316331">
    <property type="component" value="Unassembled WGS sequence"/>
</dbReference>
<comment type="caution">
    <text evidence="1">The sequence shown here is derived from an EMBL/GenBank/DDBJ whole genome shotgun (WGS) entry which is preliminary data.</text>
</comment>
<gene>
    <name evidence="1" type="ORF">FB390_4433</name>
</gene>
<protein>
    <submittedName>
        <fullName evidence="1">Uncharacterized protein</fullName>
    </submittedName>
</protein>
<dbReference type="EMBL" id="VFPG01000001">
    <property type="protein sequence ID" value="TQM32737.1"/>
    <property type="molecule type" value="Genomic_DNA"/>
</dbReference>
<accession>A0A543FFU8</accession>
<evidence type="ECO:0000313" key="1">
    <source>
        <dbReference type="EMBL" id="TQM32737.1"/>
    </source>
</evidence>
<organism evidence="1 2">
    <name type="scientific">Nocardia bhagyanarayanae</name>
    <dbReference type="NCBI Taxonomy" id="1215925"/>
    <lineage>
        <taxon>Bacteria</taxon>
        <taxon>Bacillati</taxon>
        <taxon>Actinomycetota</taxon>
        <taxon>Actinomycetes</taxon>
        <taxon>Mycobacteriales</taxon>
        <taxon>Nocardiaceae</taxon>
        <taxon>Nocardia</taxon>
    </lineage>
</organism>
<sequence>MDRWDGEADACLWVSGADLTEGSYDEELGDHLAALPLVEESSVGTGVLTVVLDQADESALLRHLPRKLAKSLRRRDIRRVRFMIACRTADYPVTMTSVLTEAFGACHCVDLAPLSRAEAVRLADSAGVSGEDLIARVEQASAAVLASIPLTLEMLVRTFQADGRLPGTPEALFARGVELLAEDPDPARVNGPIETTGPQRLAVAGRIAAWTLLSGHRTVWRGRGLEGGHFDLPDGELVSGKESTTAGSFDVTARVLKETMATALFTVPDENRVAVRHSSVAAYLAARFLVNRCTTQQQLANLLLVGSPDGETASIPAPLRETASWVVAMRPSSTRWLAAADPESLAVHSALVRSDDVRRLTVEKLLDRAARVELGDMRWALAKWDLQHPLLAEQVAEVLESAPDAATQDWETTARVRIAVRLARDASTADPRLVTTLLALTSNNASHPTERRLAARAAFELDPERSAPALITVLDSLNSNSDGDHEHELRGTLLSLLWPGHIDLTTMLTSLRNPPSYLYGMKAAFLRSLPDLLTDDHIPEVLAWAHRAACQPEAVGAGFAFNDDVAEQSLLDSVFDRALGASDAESNLEVLAQIVVCLFQQDRDAPLPSSLQPDENGHESLRAQNLRRLLAQALVEETARTQMSGLNASWKILHDWKIDYSRRWMAP</sequence>
<reference evidence="1 2" key="1">
    <citation type="submission" date="2019-06" db="EMBL/GenBank/DDBJ databases">
        <title>Sequencing the genomes of 1000 actinobacteria strains.</title>
        <authorList>
            <person name="Klenk H.-P."/>
        </authorList>
    </citation>
    <scope>NUCLEOTIDE SEQUENCE [LARGE SCALE GENOMIC DNA]</scope>
    <source>
        <strain evidence="1 2">DSM 103495</strain>
    </source>
</reference>
<name>A0A543FFU8_9NOCA</name>
<dbReference type="AlphaFoldDB" id="A0A543FFU8"/>